<accession>A0A194RJ39</accession>
<name>A0A194RJ39_PAPMA</name>
<sequence>MFVYKLFMFVLSLSATVASPGSIKTFKLNDGRDMPGIGLGTWLGFISTNRNTKSDEVENAVKWAIDAGYRHIDTASIYDTEDQVGNAINKKIAEGAVKREDLFVTTKLWNDAHAPYTVLPALRNSLKKLNLDYVDMYLIHWPIAQYLNGTFYDVDYLETWEAMIAVQKKGLAKSIGVSNFNIAMLERLISNSRVKPANLQVEINLNLQQPELLEYCKEQNIVVTGYTPFGSIFPNRARIEAPPPRVDDPKLVDIANKYNKTVPQIVLRYLVELNIIPIPKTITKSRVEQNIDIFDFKLTQEERDLFKSYDKNYRTIEPKMWQESPYYPFEKKNPSLTHDENLITFSNGNILAPKLKLNDGREIPALALGTWLGNNTKPSSNEVELAVQWAIEAGYRHIDTAWAYKIEDQVGRGLANKFPDVPRNEIFVTTKLWNDRHARDAVVPALRESLKKLNLDYVDLYLIHWPVGQFANLTYDPTDYLETWRGMMDAKELGLTKSIGLSNFNEQMIDRILENGLEMPAVLQVELNLNLQQPELLEYCKQKNIVVMGYTPFGSLFYSKAKPNAPPPRVDDPALVKIAEKYNKTVPQITLRYLIELGVIPIPKSLTKSRIEQNIDIFDFKLTKEEKLVLKSFDREYRTIPQLKWLDNPFYPFKRPHM</sequence>
<dbReference type="CDD" id="cd19116">
    <property type="entry name" value="AKR_AKR2E1-5"/>
    <property type="match status" value="1"/>
</dbReference>
<dbReference type="InterPro" id="IPR020471">
    <property type="entry name" value="AKR"/>
</dbReference>
<organism evidence="4 5">
    <name type="scientific">Papilio machaon</name>
    <name type="common">Old World swallowtail butterfly</name>
    <dbReference type="NCBI Taxonomy" id="76193"/>
    <lineage>
        <taxon>Eukaryota</taxon>
        <taxon>Metazoa</taxon>
        <taxon>Ecdysozoa</taxon>
        <taxon>Arthropoda</taxon>
        <taxon>Hexapoda</taxon>
        <taxon>Insecta</taxon>
        <taxon>Pterygota</taxon>
        <taxon>Neoptera</taxon>
        <taxon>Endopterygota</taxon>
        <taxon>Lepidoptera</taxon>
        <taxon>Glossata</taxon>
        <taxon>Ditrysia</taxon>
        <taxon>Papilionoidea</taxon>
        <taxon>Papilionidae</taxon>
        <taxon>Papilioninae</taxon>
        <taxon>Papilio</taxon>
    </lineage>
</organism>
<feature type="domain" description="NADP-dependent oxidoreductase" evidence="3">
    <location>
        <begin position="37"/>
        <end position="308"/>
    </location>
</feature>
<evidence type="ECO:0000256" key="1">
    <source>
        <dbReference type="ARBA" id="ARBA00023002"/>
    </source>
</evidence>
<dbReference type="GO" id="GO:0016616">
    <property type="term" value="F:oxidoreductase activity, acting on the CH-OH group of donors, NAD or NADP as acceptor"/>
    <property type="evidence" value="ECO:0007669"/>
    <property type="project" value="UniProtKB-ARBA"/>
</dbReference>
<dbReference type="Pfam" id="PF00248">
    <property type="entry name" value="Aldo_ket_red"/>
    <property type="match status" value="2"/>
</dbReference>
<dbReference type="PROSITE" id="PS00798">
    <property type="entry name" value="ALDOKETO_REDUCTASE_1"/>
    <property type="match status" value="2"/>
</dbReference>
<feature type="chain" id="PRO_5008265261" evidence="2">
    <location>
        <begin position="19"/>
        <end position="658"/>
    </location>
</feature>
<proteinExistence type="predicted"/>
<feature type="signal peptide" evidence="2">
    <location>
        <begin position="1"/>
        <end position="18"/>
    </location>
</feature>
<protein>
    <submittedName>
        <fullName evidence="4">Alcohol dehydrogenase [NADP+] A</fullName>
    </submittedName>
</protein>
<reference evidence="4 5" key="1">
    <citation type="journal article" date="2015" name="Nat. Commun.">
        <title>Outbred genome sequencing and CRISPR/Cas9 gene editing in butterflies.</title>
        <authorList>
            <person name="Li X."/>
            <person name="Fan D."/>
            <person name="Zhang W."/>
            <person name="Liu G."/>
            <person name="Zhang L."/>
            <person name="Zhao L."/>
            <person name="Fang X."/>
            <person name="Chen L."/>
            <person name="Dong Y."/>
            <person name="Chen Y."/>
            <person name="Ding Y."/>
            <person name="Zhao R."/>
            <person name="Feng M."/>
            <person name="Zhu Y."/>
            <person name="Feng Y."/>
            <person name="Jiang X."/>
            <person name="Zhu D."/>
            <person name="Xiang H."/>
            <person name="Feng X."/>
            <person name="Li S."/>
            <person name="Wang J."/>
            <person name="Zhang G."/>
            <person name="Kronforst M.R."/>
            <person name="Wang W."/>
        </authorList>
    </citation>
    <scope>NUCLEOTIDE SEQUENCE [LARGE SCALE GENOMIC DNA]</scope>
    <source>
        <strain evidence="4">Ya'a_city_454_Pm</strain>
        <tissue evidence="4">Whole body</tissue>
    </source>
</reference>
<gene>
    <name evidence="4" type="ORF">RR48_08541</name>
</gene>
<dbReference type="PROSITE" id="PS00063">
    <property type="entry name" value="ALDOKETO_REDUCTASE_3"/>
    <property type="match status" value="1"/>
</dbReference>
<keyword evidence="2" id="KW-0732">Signal</keyword>
<evidence type="ECO:0000313" key="5">
    <source>
        <dbReference type="Proteomes" id="UP000053240"/>
    </source>
</evidence>
<dbReference type="SUPFAM" id="SSF51430">
    <property type="entry name" value="NAD(P)-linked oxidoreductase"/>
    <property type="match status" value="2"/>
</dbReference>
<evidence type="ECO:0000313" key="4">
    <source>
        <dbReference type="EMBL" id="KPJ17355.1"/>
    </source>
</evidence>
<dbReference type="InterPro" id="IPR036812">
    <property type="entry name" value="NAD(P)_OxRdtase_dom_sf"/>
</dbReference>
<dbReference type="InterPro" id="IPR018170">
    <property type="entry name" value="Aldo/ket_reductase_CS"/>
</dbReference>
<dbReference type="InParanoid" id="A0A194RJ39"/>
<dbReference type="FunFam" id="3.20.20.100:FF:000002">
    <property type="entry name" value="2,5-diketo-D-gluconic acid reductase A"/>
    <property type="match status" value="1"/>
</dbReference>
<keyword evidence="5" id="KW-1185">Reference proteome</keyword>
<dbReference type="AlphaFoldDB" id="A0A194RJ39"/>
<dbReference type="InterPro" id="IPR023210">
    <property type="entry name" value="NADP_OxRdtase_dom"/>
</dbReference>
<dbReference type="PROSITE" id="PS00062">
    <property type="entry name" value="ALDOKETO_REDUCTASE_2"/>
    <property type="match status" value="2"/>
</dbReference>
<dbReference type="Gene3D" id="3.20.20.100">
    <property type="entry name" value="NADP-dependent oxidoreductase domain"/>
    <property type="match status" value="2"/>
</dbReference>
<dbReference type="PANTHER" id="PTHR11732">
    <property type="entry name" value="ALDO/KETO REDUCTASE"/>
    <property type="match status" value="1"/>
</dbReference>
<dbReference type="FunFam" id="3.20.20.100:FF:000029">
    <property type="entry name" value="Aldo-keto reductase"/>
    <property type="match status" value="1"/>
</dbReference>
<evidence type="ECO:0000259" key="3">
    <source>
        <dbReference type="Pfam" id="PF00248"/>
    </source>
</evidence>
<keyword evidence="1" id="KW-0560">Oxidoreductase</keyword>
<dbReference type="Proteomes" id="UP000053240">
    <property type="component" value="Unassembled WGS sequence"/>
</dbReference>
<feature type="domain" description="NADP-dependent oxidoreductase" evidence="3">
    <location>
        <begin position="366"/>
        <end position="626"/>
    </location>
</feature>
<dbReference type="PRINTS" id="PR00069">
    <property type="entry name" value="ALDKETRDTASE"/>
</dbReference>
<evidence type="ECO:0000256" key="2">
    <source>
        <dbReference type="SAM" id="SignalP"/>
    </source>
</evidence>
<dbReference type="EMBL" id="KQ460152">
    <property type="protein sequence ID" value="KPJ17355.1"/>
    <property type="molecule type" value="Genomic_DNA"/>
</dbReference>
<dbReference type="InterPro" id="IPR044488">
    <property type="entry name" value="AKR2E"/>
</dbReference>
<dbReference type="STRING" id="76193.A0A194RJ39"/>